<proteinExistence type="predicted"/>
<accession>A0AAD8IDQ7</accession>
<dbReference type="Proteomes" id="UP001237642">
    <property type="component" value="Unassembled WGS sequence"/>
</dbReference>
<dbReference type="EMBL" id="JAUIZM010000005">
    <property type="protein sequence ID" value="KAK1383825.1"/>
    <property type="molecule type" value="Genomic_DNA"/>
</dbReference>
<gene>
    <name evidence="1" type="ORF">POM88_021560</name>
</gene>
<name>A0AAD8IDQ7_9APIA</name>
<reference evidence="1" key="1">
    <citation type="submission" date="2023-02" db="EMBL/GenBank/DDBJ databases">
        <title>Genome of toxic invasive species Heracleum sosnowskyi carries increased number of genes despite the absence of recent whole-genome duplications.</title>
        <authorList>
            <person name="Schelkunov M."/>
            <person name="Shtratnikova V."/>
            <person name="Makarenko M."/>
            <person name="Klepikova A."/>
            <person name="Omelchenko D."/>
            <person name="Novikova G."/>
            <person name="Obukhova E."/>
            <person name="Bogdanov V."/>
            <person name="Penin A."/>
            <person name="Logacheva M."/>
        </authorList>
    </citation>
    <scope>NUCLEOTIDE SEQUENCE</scope>
    <source>
        <strain evidence="1">Hsosn_3</strain>
        <tissue evidence="1">Leaf</tissue>
    </source>
</reference>
<evidence type="ECO:0000313" key="1">
    <source>
        <dbReference type="EMBL" id="KAK1383825.1"/>
    </source>
</evidence>
<sequence>MILEQCESRCHKSSRTNVNHDVANLQEPLLDHGNSKDQTRGCHTVTSYENAGFFRTILFSWITPLLALAVTKTTLELDDIPQLGPSNIVFGEFPLFQTTLRESSSQVNIYADVDGCSSKNRVVTTKLGLAKAYFLLAWKEIIWTALQAIIYTLARYVSRYLIDSFVQCLYGRDVFKNQGSFLLGPFVPRLF</sequence>
<protein>
    <recommendedName>
        <fullName evidence="3">ABC transmembrane type-1 domain-containing protein</fullName>
    </recommendedName>
</protein>
<reference evidence="1" key="2">
    <citation type="submission" date="2023-05" db="EMBL/GenBank/DDBJ databases">
        <authorList>
            <person name="Schelkunov M.I."/>
        </authorList>
    </citation>
    <scope>NUCLEOTIDE SEQUENCE</scope>
    <source>
        <strain evidence="1">Hsosn_3</strain>
        <tissue evidence="1">Leaf</tissue>
    </source>
</reference>
<comment type="caution">
    <text evidence="1">The sequence shown here is derived from an EMBL/GenBank/DDBJ whole genome shotgun (WGS) entry which is preliminary data.</text>
</comment>
<evidence type="ECO:0008006" key="3">
    <source>
        <dbReference type="Google" id="ProtNLM"/>
    </source>
</evidence>
<dbReference type="AlphaFoldDB" id="A0AAD8IDQ7"/>
<organism evidence="1 2">
    <name type="scientific">Heracleum sosnowskyi</name>
    <dbReference type="NCBI Taxonomy" id="360622"/>
    <lineage>
        <taxon>Eukaryota</taxon>
        <taxon>Viridiplantae</taxon>
        <taxon>Streptophyta</taxon>
        <taxon>Embryophyta</taxon>
        <taxon>Tracheophyta</taxon>
        <taxon>Spermatophyta</taxon>
        <taxon>Magnoliopsida</taxon>
        <taxon>eudicotyledons</taxon>
        <taxon>Gunneridae</taxon>
        <taxon>Pentapetalae</taxon>
        <taxon>asterids</taxon>
        <taxon>campanulids</taxon>
        <taxon>Apiales</taxon>
        <taxon>Apiaceae</taxon>
        <taxon>Apioideae</taxon>
        <taxon>apioid superclade</taxon>
        <taxon>Tordylieae</taxon>
        <taxon>Tordyliinae</taxon>
        <taxon>Heracleum</taxon>
    </lineage>
</organism>
<evidence type="ECO:0000313" key="2">
    <source>
        <dbReference type="Proteomes" id="UP001237642"/>
    </source>
</evidence>
<keyword evidence="2" id="KW-1185">Reference proteome</keyword>